<dbReference type="RefSeq" id="WP_139170142.1">
    <property type="nucleotide sequence ID" value="NZ_FMUB01000011.1"/>
</dbReference>
<gene>
    <name evidence="1" type="ORF">SAMN02799620_04913</name>
</gene>
<dbReference type="Proteomes" id="UP000199707">
    <property type="component" value="Unassembled WGS sequence"/>
</dbReference>
<dbReference type="AlphaFoldDB" id="A0A1G4WUE3"/>
<evidence type="ECO:0000313" key="1">
    <source>
        <dbReference type="EMBL" id="SCX29815.1"/>
    </source>
</evidence>
<dbReference type="EMBL" id="FMUB01000011">
    <property type="protein sequence ID" value="SCX29815.1"/>
    <property type="molecule type" value="Genomic_DNA"/>
</dbReference>
<reference evidence="2" key="1">
    <citation type="submission" date="2016-10" db="EMBL/GenBank/DDBJ databases">
        <authorList>
            <person name="Varghese N."/>
            <person name="Submissions S."/>
        </authorList>
    </citation>
    <scope>NUCLEOTIDE SEQUENCE [LARGE SCALE GENOMIC DNA]</scope>
    <source>
        <strain evidence="2">UNC267MFSha1.1M11</strain>
    </source>
</reference>
<sequence>MSADLEALILDALLNDSGPNMSASQLTEKLGCTFDEAHSAAVALGHKTQRDPRAVMVLNERDANNRVVDFYVSTLDGAAE</sequence>
<protein>
    <submittedName>
        <fullName evidence="1">Uncharacterized protein</fullName>
    </submittedName>
</protein>
<name>A0A1G4WUE3_9MYCO</name>
<organism evidence="1 2">
    <name type="scientific">Mycolicibacterium fluoranthenivorans</name>
    <dbReference type="NCBI Taxonomy" id="258505"/>
    <lineage>
        <taxon>Bacteria</taxon>
        <taxon>Bacillati</taxon>
        <taxon>Actinomycetota</taxon>
        <taxon>Actinomycetes</taxon>
        <taxon>Mycobacteriales</taxon>
        <taxon>Mycobacteriaceae</taxon>
        <taxon>Mycolicibacterium</taxon>
    </lineage>
</organism>
<accession>A0A1G4WUE3</accession>
<evidence type="ECO:0000313" key="2">
    <source>
        <dbReference type="Proteomes" id="UP000199707"/>
    </source>
</evidence>
<proteinExistence type="predicted"/>